<dbReference type="Pfam" id="PF04930">
    <property type="entry name" value="FUN14"/>
    <property type="match status" value="1"/>
</dbReference>
<accession>M9MFT4</accession>
<dbReference type="InterPro" id="IPR007014">
    <property type="entry name" value="FUN14"/>
</dbReference>
<evidence type="ECO:0000256" key="6">
    <source>
        <dbReference type="SAM" id="MobiDB-lite"/>
    </source>
</evidence>
<evidence type="ECO:0000256" key="2">
    <source>
        <dbReference type="ARBA" id="ARBA00009160"/>
    </source>
</evidence>
<feature type="compositionally biased region" description="Low complexity" evidence="6">
    <location>
        <begin position="237"/>
        <end position="252"/>
    </location>
</feature>
<keyword evidence="5" id="KW-0472">Membrane</keyword>
<evidence type="ECO:0000256" key="3">
    <source>
        <dbReference type="ARBA" id="ARBA00022692"/>
    </source>
</evidence>
<evidence type="ECO:0000313" key="8">
    <source>
        <dbReference type="Proteomes" id="UP000011976"/>
    </source>
</evidence>
<evidence type="ECO:0000313" key="7">
    <source>
        <dbReference type="EMBL" id="GAC76483.1"/>
    </source>
</evidence>
<evidence type="ECO:0000256" key="5">
    <source>
        <dbReference type="ARBA" id="ARBA00023136"/>
    </source>
</evidence>
<feature type="region of interest" description="Disordered" evidence="6">
    <location>
        <begin position="1"/>
        <end position="49"/>
    </location>
</feature>
<gene>
    <name evidence="7" type="ORF">PANT_22c00047</name>
</gene>
<dbReference type="GO" id="GO:0016020">
    <property type="term" value="C:membrane"/>
    <property type="evidence" value="ECO:0007669"/>
    <property type="project" value="UniProtKB-SubCell"/>
</dbReference>
<dbReference type="Proteomes" id="UP000011976">
    <property type="component" value="Unassembled WGS sequence"/>
</dbReference>
<comment type="subcellular location">
    <subcellularLocation>
        <location evidence="1">Membrane</location>
    </subcellularLocation>
</comment>
<keyword evidence="3" id="KW-0812">Transmembrane</keyword>
<reference evidence="8" key="1">
    <citation type="journal article" date="2013" name="Genome Announc.">
        <title>Genome sequence of the basidiomycetous yeast Pseudozyma antarctica T-34, a producer of the glycolipid biosurfactants mannosylerythritol lipids.</title>
        <authorList>
            <person name="Morita T."/>
            <person name="Koike H."/>
            <person name="Koyama Y."/>
            <person name="Hagiwara H."/>
            <person name="Ito E."/>
            <person name="Fukuoka T."/>
            <person name="Imura T."/>
            <person name="Machida M."/>
            <person name="Kitamoto D."/>
        </authorList>
    </citation>
    <scope>NUCLEOTIDE SEQUENCE [LARGE SCALE GENOMIC DNA]</scope>
    <source>
        <strain evidence="8">T-34</strain>
    </source>
</reference>
<comment type="similarity">
    <text evidence="2">Belongs to the FUN14 family.</text>
</comment>
<feature type="region of interest" description="Disordered" evidence="6">
    <location>
        <begin position="232"/>
        <end position="252"/>
    </location>
</feature>
<proteinExistence type="inferred from homology"/>
<dbReference type="OrthoDB" id="163794at2759"/>
<evidence type="ECO:0000256" key="4">
    <source>
        <dbReference type="ARBA" id="ARBA00022989"/>
    </source>
</evidence>
<dbReference type="PANTHER" id="PTHR21346:SF10">
    <property type="entry name" value="TRANSMEMBRANE PROTEIN"/>
    <property type="match status" value="1"/>
</dbReference>
<dbReference type="AlphaFoldDB" id="M9MFT4"/>
<protein>
    <submittedName>
        <fullName evidence="7">Uncharacterized protein</fullName>
    </submittedName>
</protein>
<dbReference type="EMBL" id="DF196788">
    <property type="protein sequence ID" value="GAC76483.1"/>
    <property type="molecule type" value="Genomic_DNA"/>
</dbReference>
<sequence length="499" mass="53930">MLPTGRSSMSGLYSRNTGRVGAEQQPTASAKHVWAASRPAAPHAPADGMSAPLVPDQDLARGSLAIQVNRWLAHHGISDPCLGVNFPIPRGRGRFVDVHVVASSMEVLAQAPLIFRGARLERHLVGLALSPSIMVVEERSHGQDVSIRKSKMIALVETALSERGYRDWDKVTAIAGWAVLNGRECRLDYVGRLEWCTFCRSEAASFHTLETCLKVPDEMWQSLHHEAEYTNTAALGPTPSSPTTTTPSTVPYPGAKHLQIMSAFPMLRTVPQACRTISMTEARVGLRTSMPQQVRTYYGKRIDPRMRLDKAARRGPRVAEASAPTSGSTVRMGLMLGGGSLIAAAGLSAFGSQRVQCESARPYASAPVSVETSGDTTTVSTQPESMVNVYQLSFGTICGVCAGVFIKKGLKLIAFLLGGCYVLLQYLNGQRLISVNWNAINSRYDKLVNSAAGPQAVNARGYSGSKLQRIWANFTNFLTADFQPRATFLAGLLLGLRLG</sequence>
<feature type="compositionally biased region" description="Polar residues" evidence="6">
    <location>
        <begin position="1"/>
        <end position="17"/>
    </location>
</feature>
<feature type="compositionally biased region" description="Low complexity" evidence="6">
    <location>
        <begin position="35"/>
        <end position="46"/>
    </location>
</feature>
<dbReference type="PANTHER" id="PTHR21346">
    <property type="entry name" value="FUN14 DOMAIN CONTAINING"/>
    <property type="match status" value="1"/>
</dbReference>
<keyword evidence="4" id="KW-1133">Transmembrane helix</keyword>
<dbReference type="STRING" id="1151754.M9MFT4"/>
<evidence type="ECO:0000256" key="1">
    <source>
        <dbReference type="ARBA" id="ARBA00004370"/>
    </source>
</evidence>
<name>M9MFT4_PSEA3</name>
<organism evidence="7 8">
    <name type="scientific">Pseudozyma antarctica (strain T-34)</name>
    <name type="common">Yeast</name>
    <name type="synonym">Candida antarctica</name>
    <dbReference type="NCBI Taxonomy" id="1151754"/>
    <lineage>
        <taxon>Eukaryota</taxon>
        <taxon>Fungi</taxon>
        <taxon>Dikarya</taxon>
        <taxon>Basidiomycota</taxon>
        <taxon>Ustilaginomycotina</taxon>
        <taxon>Ustilaginomycetes</taxon>
        <taxon>Ustilaginales</taxon>
        <taxon>Ustilaginaceae</taxon>
        <taxon>Moesziomyces</taxon>
    </lineage>
</organism>